<keyword evidence="1" id="KW-0812">Transmembrane</keyword>
<dbReference type="RefSeq" id="WP_125405884.1">
    <property type="nucleotide sequence ID" value="NZ_JBEHHI010000001.1"/>
</dbReference>
<evidence type="ECO:0000313" key="2">
    <source>
        <dbReference type="EMBL" id="MEX5727722.1"/>
    </source>
</evidence>
<dbReference type="EMBL" id="JBEHHI010000001">
    <property type="protein sequence ID" value="MEX5727722.1"/>
    <property type="molecule type" value="Genomic_DNA"/>
</dbReference>
<protein>
    <submittedName>
        <fullName evidence="2">Nitrogen fixation protein FixH</fullName>
    </submittedName>
</protein>
<name>A0ABV3XTJ5_9RHOB</name>
<reference evidence="2 3" key="1">
    <citation type="submission" date="2024-06" db="EMBL/GenBank/DDBJ databases">
        <title>Genome of Rhodovulum iodosum, a marine photoferrotroph.</title>
        <authorList>
            <person name="Bianchini G."/>
            <person name="Nikeleit V."/>
            <person name="Kappler A."/>
            <person name="Bryce C."/>
            <person name="Sanchez-Baracaldo P."/>
        </authorList>
    </citation>
    <scope>NUCLEOTIDE SEQUENCE [LARGE SCALE GENOMIC DNA]</scope>
    <source>
        <strain evidence="2 3">UT/N1</strain>
    </source>
</reference>
<sequence length="152" mass="16596">MSERKLTGRHVLIITVTAFAVVIGVNLTLAFQAVSTFPGLEVDNSYVASQKFDAARNAQEALGWQVAPRYEDGVLRITFTDMAGRAVDVARLDATVGRATNVQQDQAPDFSGYAGDFSAPVDLAPGYWNIRLEAEAPDGTLFRQRLELYVRG</sequence>
<accession>A0ABV3XTJ5</accession>
<proteinExistence type="predicted"/>
<dbReference type="Pfam" id="PF05751">
    <property type="entry name" value="FixH"/>
    <property type="match status" value="1"/>
</dbReference>
<comment type="caution">
    <text evidence="2">The sequence shown here is derived from an EMBL/GenBank/DDBJ whole genome shotgun (WGS) entry which is preliminary data.</text>
</comment>
<dbReference type="PIRSF" id="PIRSF011386">
    <property type="entry name" value="FixH"/>
    <property type="match status" value="1"/>
</dbReference>
<evidence type="ECO:0000256" key="1">
    <source>
        <dbReference type="SAM" id="Phobius"/>
    </source>
</evidence>
<feature type="transmembrane region" description="Helical" evidence="1">
    <location>
        <begin position="12"/>
        <end position="34"/>
    </location>
</feature>
<keyword evidence="3" id="KW-1185">Reference proteome</keyword>
<organism evidence="2 3">
    <name type="scientific">Rhodovulum iodosum</name>
    <dbReference type="NCBI Taxonomy" id="68291"/>
    <lineage>
        <taxon>Bacteria</taxon>
        <taxon>Pseudomonadati</taxon>
        <taxon>Pseudomonadota</taxon>
        <taxon>Alphaproteobacteria</taxon>
        <taxon>Rhodobacterales</taxon>
        <taxon>Paracoccaceae</taxon>
        <taxon>Rhodovulum</taxon>
    </lineage>
</organism>
<dbReference type="Proteomes" id="UP001560019">
    <property type="component" value="Unassembled WGS sequence"/>
</dbReference>
<evidence type="ECO:0000313" key="3">
    <source>
        <dbReference type="Proteomes" id="UP001560019"/>
    </source>
</evidence>
<gene>
    <name evidence="2" type="ORF">Ga0609869_001075</name>
</gene>
<dbReference type="InterPro" id="IPR008620">
    <property type="entry name" value="FixH"/>
</dbReference>
<keyword evidence="1" id="KW-1133">Transmembrane helix</keyword>
<keyword evidence="1" id="KW-0472">Membrane</keyword>
<dbReference type="InterPro" id="IPR018037">
    <property type="entry name" value="FixH_proteobacterial"/>
</dbReference>